<evidence type="ECO:0000256" key="1">
    <source>
        <dbReference type="SAM" id="Phobius"/>
    </source>
</evidence>
<dbReference type="STRING" id="574349.SAMN05443545_106256"/>
<feature type="transmembrane region" description="Helical" evidence="1">
    <location>
        <begin position="107"/>
        <end position="125"/>
    </location>
</feature>
<proteinExistence type="predicted"/>
<keyword evidence="1" id="KW-0472">Membrane</keyword>
<evidence type="ECO:0000313" key="2">
    <source>
        <dbReference type="EMBL" id="SDX64386.1"/>
    </source>
</evidence>
<feature type="transmembrane region" description="Helical" evidence="1">
    <location>
        <begin position="37"/>
        <end position="53"/>
    </location>
</feature>
<keyword evidence="1" id="KW-0812">Transmembrane</keyword>
<name>A0A1H3DDC5_9GAMM</name>
<evidence type="ECO:0008006" key="4">
    <source>
        <dbReference type="Google" id="ProtNLM"/>
    </source>
</evidence>
<keyword evidence="3" id="KW-1185">Reference proteome</keyword>
<dbReference type="EMBL" id="FNNI01000006">
    <property type="protein sequence ID" value="SDX64386.1"/>
    <property type="molecule type" value="Genomic_DNA"/>
</dbReference>
<dbReference type="Proteomes" id="UP000198500">
    <property type="component" value="Unassembled WGS sequence"/>
</dbReference>
<feature type="transmembrane region" description="Helical" evidence="1">
    <location>
        <begin position="173"/>
        <end position="198"/>
    </location>
</feature>
<feature type="transmembrane region" description="Helical" evidence="1">
    <location>
        <begin position="12"/>
        <end position="31"/>
    </location>
</feature>
<accession>A0A1H3DDC5</accession>
<protein>
    <recommendedName>
        <fullName evidence="4">Membrane-associated protein</fullName>
    </recommendedName>
</protein>
<evidence type="ECO:0000313" key="3">
    <source>
        <dbReference type="Proteomes" id="UP000198500"/>
    </source>
</evidence>
<dbReference type="AlphaFoldDB" id="A0A1H3DDC5"/>
<feature type="transmembrane region" description="Helical" evidence="1">
    <location>
        <begin position="132"/>
        <end position="149"/>
    </location>
</feature>
<reference evidence="2 3" key="1">
    <citation type="submission" date="2016-10" db="EMBL/GenBank/DDBJ databases">
        <authorList>
            <person name="de Groot N.N."/>
        </authorList>
    </citation>
    <scope>NUCLEOTIDE SEQUENCE [LARGE SCALE GENOMIC DNA]</scope>
    <source>
        <strain evidence="2 3">DSM 19219</strain>
    </source>
</reference>
<feature type="transmembrane region" description="Helical" evidence="1">
    <location>
        <begin position="65"/>
        <end position="87"/>
    </location>
</feature>
<dbReference type="RefSeq" id="WP_229806456.1">
    <property type="nucleotide sequence ID" value="NZ_BMXH01000005.1"/>
</dbReference>
<organism evidence="2 3">
    <name type="scientific">Aidingimonas halophila</name>
    <dbReference type="NCBI Taxonomy" id="574349"/>
    <lineage>
        <taxon>Bacteria</taxon>
        <taxon>Pseudomonadati</taxon>
        <taxon>Pseudomonadota</taxon>
        <taxon>Gammaproteobacteria</taxon>
        <taxon>Oceanospirillales</taxon>
        <taxon>Halomonadaceae</taxon>
        <taxon>Aidingimonas</taxon>
    </lineage>
</organism>
<gene>
    <name evidence="2" type="ORF">SAMN05443545_106256</name>
</gene>
<sequence length="205" mass="23683">MARMHERRLPWWPKWLFSLWILCWAPTYVVLLGPQNFLWLCNLANFLILVALWTESRRLMSMQLLAVLLVGTLWAVDVGTALVTGWHPIGGTEYMFDPDHPAVTRALSLYHLILPIVASLSVWRLGFDRRAILWQTGLTWLIVPLSYAITDPERNINWVHGPFGQPQESLDPLVYLVGLMVAWPLAVYLPVQLLMICLQRWRSIS</sequence>
<keyword evidence="1" id="KW-1133">Transmembrane helix</keyword>